<protein>
    <submittedName>
        <fullName evidence="4">Uncharacterized protein</fullName>
    </submittedName>
</protein>
<evidence type="ECO:0000313" key="4">
    <source>
        <dbReference type="WBParaSite" id="sdigi.contig102.g4361.t1"/>
    </source>
</evidence>
<feature type="compositionally biased region" description="Polar residues" evidence="2">
    <location>
        <begin position="1418"/>
        <end position="1429"/>
    </location>
</feature>
<name>A0A915PI13_9BILA</name>
<feature type="region of interest" description="Disordered" evidence="2">
    <location>
        <begin position="1497"/>
        <end position="1516"/>
    </location>
</feature>
<feature type="compositionally biased region" description="Basic and acidic residues" evidence="2">
    <location>
        <begin position="1430"/>
        <end position="1441"/>
    </location>
</feature>
<dbReference type="PANTHER" id="PTHR23159:SF31">
    <property type="entry name" value="CENTROSOME-ASSOCIATED PROTEIN CEP250 ISOFORM X1"/>
    <property type="match status" value="1"/>
</dbReference>
<proteinExistence type="predicted"/>
<feature type="compositionally biased region" description="Basic and acidic residues" evidence="2">
    <location>
        <begin position="1123"/>
        <end position="1138"/>
    </location>
</feature>
<dbReference type="Proteomes" id="UP000887581">
    <property type="component" value="Unplaced"/>
</dbReference>
<accession>A0A915PI13</accession>
<feature type="coiled-coil region" evidence="1">
    <location>
        <begin position="1178"/>
        <end position="1205"/>
    </location>
</feature>
<feature type="region of interest" description="Disordered" evidence="2">
    <location>
        <begin position="1123"/>
        <end position="1148"/>
    </location>
</feature>
<evidence type="ECO:0000313" key="3">
    <source>
        <dbReference type="Proteomes" id="UP000887581"/>
    </source>
</evidence>
<feature type="coiled-coil region" evidence="1">
    <location>
        <begin position="280"/>
        <end position="393"/>
    </location>
</feature>
<feature type="compositionally biased region" description="Polar residues" evidence="2">
    <location>
        <begin position="1139"/>
        <end position="1148"/>
    </location>
</feature>
<feature type="compositionally biased region" description="Basic and acidic residues" evidence="2">
    <location>
        <begin position="1507"/>
        <end position="1516"/>
    </location>
</feature>
<feature type="region of interest" description="Disordered" evidence="2">
    <location>
        <begin position="178"/>
        <end position="205"/>
    </location>
</feature>
<feature type="region of interest" description="Disordered" evidence="2">
    <location>
        <begin position="1412"/>
        <end position="1442"/>
    </location>
</feature>
<reference evidence="4" key="1">
    <citation type="submission" date="2022-11" db="UniProtKB">
        <authorList>
            <consortium name="WormBaseParasite"/>
        </authorList>
    </citation>
    <scope>IDENTIFICATION</scope>
</reference>
<feature type="coiled-coil region" evidence="1">
    <location>
        <begin position="961"/>
        <end position="1045"/>
    </location>
</feature>
<sequence>MNLSVTVLDEVTPTTAREEAVVVDPDVASTSAQPMPKKGILKPSSSHGNFPRKGVVERNVSGQLFQSKQSSDQFSDRPTTKIPKLTLTWSEKNAGLNDNFSIGHVSVNRPLIAVTIYGDTTSDEATTETDDIQIPVIVPLSAAQHLQPSRPTVRLNAKIPFNTHAIGDSERQTAILCDDEENEEEMKPEEDEIQREDEDEAVEAEDDQLLDNELHSTATIGNSHIAGKWWFGKSTKNIPHCAKWGCSHNHHDKESTDNGSKYLTPTQQRFKEIHHLRKQLKLALSQLEDKDIHLNELREQLRNLESVVNSNNSINGEHQLVLQNKELAEDYEREKQKLIDKHEVGNFDRNETKIRVRQLIQEAVDARAEMTKLQMALKQLEKVKAEVKVKDAETMTEPADEILDSIHPEPPRISSSFPPSPQMEQAPDSRFMQIPRDLLLQLQAYGNEAMVWRTKAVQLEIVLKDQLLKSQQGISPELERCRIENERLRMYIKNIEGNGSNQVMTDSGFEASVNATLSTTISDCYSQQCVELKRKLMEENHRLLEKIEERTLRLHDYEEDMNLLRNTIRSMEEKNQKNFLAMEQMSKEIEERTAEVQAANIAVVRLQSEVAVRTKAICYLEERHQVYRNAILEHHLVIKDESTADWERGFSDPRYVVNVSKRVQTDLTQETLRNNEVNFISLSDKLKILEKEFSSKENNMLERFQEIEKDLLAKSSLVSSLTSQLEEADREAARSSELHQKERDVFQVKMYELGLIAENVPVLQFEIEKLQQERNLLEYQLKNAKEEYDAGLDMALAESLKKYQQQSNYWAEKISAVNANNESLRNENIALKRSIEELKLRTQVQKADMAKRLTSSIDHLNRNTRDVQVDVHPRVVSKYVACRPNARHKTTDIEKGDLFDEVEERLKLCQGELNTTRRQVAVLQQKLVDSVQTKIDDISPNEKFAPMKILTTDKELNSSVIMNSETMLDSLREQVEELEKQNRDLGVQLLGAETEKQNLIDSQQQQISQHISEFNIFRKELDQELGRYENERQRMKAHIAVLEKIKLERDRLFEILKDTTVLDGKCSNYPYSHARWLSVPHLIRMSTVGSSSIEMASLRERNSILAGDNVRLNRELIALKHSVESSKRDSTSHPHSKNETVASQKLSTVNERSPTFDLAANLMQLEEQNPSSSRITELEQLKIALKKSKEQQKALKEQLDRVTLDFQDACRELDLYKHEPRDDALKYSRDIRLPRSRSFDEIGRATVDLDEYLRWKEKAGTMFRELNRIRKEYHTCDGERRELRMQLVMLRGELGLAQCQVAEMLSNQRRKQGRSMSNISAASVNCGSSSTLAKREKIKSRLLQGRRPSEFWDAVDSTSGIFFTACTSVSSLNDGLFSISEPELVTSRFEDVRKYRFCSCVHRDFCLSPAHCQDSRRSSSAHYEGTQRTLQEHDESIKEADQMQITSLRETEHQQKDISDKDCWKTHSESKLSSCFPEGQTSKDKQKLEILEKQIKEKRKKQTMMKEPTRQYDYDARISIPSQENETFARNIDEMAIKNQKIYSKTFKKDT</sequence>
<organism evidence="3 4">
    <name type="scientific">Setaria digitata</name>
    <dbReference type="NCBI Taxonomy" id="48799"/>
    <lineage>
        <taxon>Eukaryota</taxon>
        <taxon>Metazoa</taxon>
        <taxon>Ecdysozoa</taxon>
        <taxon>Nematoda</taxon>
        <taxon>Chromadorea</taxon>
        <taxon>Rhabditida</taxon>
        <taxon>Spirurina</taxon>
        <taxon>Spiruromorpha</taxon>
        <taxon>Filarioidea</taxon>
        <taxon>Setariidae</taxon>
        <taxon>Setaria</taxon>
    </lineage>
</organism>
<dbReference type="WBParaSite" id="sdigi.contig102.g4361.t1">
    <property type="protein sequence ID" value="sdigi.contig102.g4361.t1"/>
    <property type="gene ID" value="sdigi.contig102.g4361"/>
</dbReference>
<feature type="region of interest" description="Disordered" evidence="2">
    <location>
        <begin position="404"/>
        <end position="426"/>
    </location>
</feature>
<keyword evidence="1" id="KW-0175">Coiled coil</keyword>
<feature type="coiled-coil region" evidence="1">
    <location>
        <begin position="533"/>
        <end position="602"/>
    </location>
</feature>
<feature type="region of interest" description="Disordered" evidence="2">
    <location>
        <begin position="28"/>
        <end position="53"/>
    </location>
</feature>
<keyword evidence="3" id="KW-1185">Reference proteome</keyword>
<evidence type="ECO:0000256" key="2">
    <source>
        <dbReference type="SAM" id="MobiDB-lite"/>
    </source>
</evidence>
<evidence type="ECO:0000256" key="1">
    <source>
        <dbReference type="SAM" id="Coils"/>
    </source>
</evidence>
<dbReference type="PANTHER" id="PTHR23159">
    <property type="entry name" value="CENTROSOMAL PROTEIN 2"/>
    <property type="match status" value="1"/>
</dbReference>
<feature type="coiled-coil region" evidence="1">
    <location>
        <begin position="814"/>
        <end position="841"/>
    </location>
</feature>